<name>A0A939DLM6_9ALTE</name>
<reference evidence="2" key="1">
    <citation type="submission" date="2021-03" db="EMBL/GenBank/DDBJ databases">
        <title>novel species isolated from a fishpond in China.</title>
        <authorList>
            <person name="Lu H."/>
            <person name="Cai Z."/>
        </authorList>
    </citation>
    <scope>NUCLEOTIDE SEQUENCE</scope>
    <source>
        <strain evidence="2">JCM 30855</strain>
    </source>
</reference>
<dbReference type="AlphaFoldDB" id="A0A939DLM6"/>
<keyword evidence="3" id="KW-1185">Reference proteome</keyword>
<evidence type="ECO:0000313" key="2">
    <source>
        <dbReference type="EMBL" id="MBN7825019.1"/>
    </source>
</evidence>
<organism evidence="2 3">
    <name type="scientific">Bowmanella dokdonensis</name>
    <dbReference type="NCBI Taxonomy" id="751969"/>
    <lineage>
        <taxon>Bacteria</taxon>
        <taxon>Pseudomonadati</taxon>
        <taxon>Pseudomonadota</taxon>
        <taxon>Gammaproteobacteria</taxon>
        <taxon>Alteromonadales</taxon>
        <taxon>Alteromonadaceae</taxon>
        <taxon>Bowmanella</taxon>
    </lineage>
</organism>
<protein>
    <submittedName>
        <fullName evidence="2">Uncharacterized protein</fullName>
    </submittedName>
</protein>
<proteinExistence type="predicted"/>
<gene>
    <name evidence="2" type="ORF">J0A66_07270</name>
</gene>
<evidence type="ECO:0000256" key="1">
    <source>
        <dbReference type="SAM" id="MobiDB-lite"/>
    </source>
</evidence>
<dbReference type="EMBL" id="JAFKCV010000003">
    <property type="protein sequence ID" value="MBN7825019.1"/>
    <property type="molecule type" value="Genomic_DNA"/>
</dbReference>
<dbReference type="RefSeq" id="WP_206573126.1">
    <property type="nucleotide sequence ID" value="NZ_JAFKCV010000003.1"/>
</dbReference>
<evidence type="ECO:0000313" key="3">
    <source>
        <dbReference type="Proteomes" id="UP000664654"/>
    </source>
</evidence>
<dbReference type="Proteomes" id="UP000664654">
    <property type="component" value="Unassembled WGS sequence"/>
</dbReference>
<sequence length="104" mass="11883">MDIESSLIAAQQGLILNPAAKPPPREVNPRQQSDNAPTEFPRTQVVARQGSEEVQVQADKYRKQQQFYDQPESRNRQAIEAYQSLARSQVREEIHQSMGIDTYV</sequence>
<accession>A0A939DLM6</accession>
<feature type="region of interest" description="Disordered" evidence="1">
    <location>
        <begin position="13"/>
        <end position="41"/>
    </location>
</feature>
<comment type="caution">
    <text evidence="2">The sequence shown here is derived from an EMBL/GenBank/DDBJ whole genome shotgun (WGS) entry which is preliminary data.</text>
</comment>